<accession>A0A0C3KGX6</accession>
<reference evidence="5" key="2">
    <citation type="submission" date="2015-01" db="EMBL/GenBank/DDBJ databases">
        <title>Evolutionary Origins and Diversification of the Mycorrhizal Mutualists.</title>
        <authorList>
            <consortium name="DOE Joint Genome Institute"/>
            <consortium name="Mycorrhizal Genomics Consortium"/>
            <person name="Kohler A."/>
            <person name="Kuo A."/>
            <person name="Nagy L.G."/>
            <person name="Floudas D."/>
            <person name="Copeland A."/>
            <person name="Barry K.W."/>
            <person name="Cichocki N."/>
            <person name="Veneault-Fourrey C."/>
            <person name="LaButti K."/>
            <person name="Lindquist E.A."/>
            <person name="Lipzen A."/>
            <person name="Lundell T."/>
            <person name="Morin E."/>
            <person name="Murat C."/>
            <person name="Riley R."/>
            <person name="Ohm R."/>
            <person name="Sun H."/>
            <person name="Tunlid A."/>
            <person name="Henrissat B."/>
            <person name="Grigoriev I.V."/>
            <person name="Hibbett D.S."/>
            <person name="Martin F."/>
        </authorList>
    </citation>
    <scope>NUCLEOTIDE SEQUENCE [LARGE SCALE GENOMIC DNA]</scope>
    <source>
        <strain evidence="5">MUT 4182</strain>
    </source>
</reference>
<dbReference type="GO" id="GO:0004467">
    <property type="term" value="F:long-chain fatty acid-CoA ligase activity"/>
    <property type="evidence" value="ECO:0007669"/>
    <property type="project" value="TreeGrafter"/>
</dbReference>
<protein>
    <recommendedName>
        <fullName evidence="3">AMP-dependent synthetase/ligase domain-containing protein</fullName>
    </recommendedName>
</protein>
<evidence type="ECO:0000313" key="5">
    <source>
        <dbReference type="Proteomes" id="UP000054248"/>
    </source>
</evidence>
<dbReference type="PANTHER" id="PTHR43272">
    <property type="entry name" value="LONG-CHAIN-FATTY-ACID--COA LIGASE"/>
    <property type="match status" value="1"/>
</dbReference>
<dbReference type="Gene3D" id="3.40.50.12780">
    <property type="entry name" value="N-terminal domain of ligase-like"/>
    <property type="match status" value="2"/>
</dbReference>
<evidence type="ECO:0000256" key="1">
    <source>
        <dbReference type="ARBA" id="ARBA00022741"/>
    </source>
</evidence>
<gene>
    <name evidence="4" type="ORF">M407DRAFT_29608</name>
</gene>
<dbReference type="STRING" id="1051891.A0A0C3KGX6"/>
<evidence type="ECO:0000313" key="4">
    <source>
        <dbReference type="EMBL" id="KIO20763.1"/>
    </source>
</evidence>
<dbReference type="Proteomes" id="UP000054248">
    <property type="component" value="Unassembled WGS sequence"/>
</dbReference>
<dbReference type="GO" id="GO:0005524">
    <property type="term" value="F:ATP binding"/>
    <property type="evidence" value="ECO:0007669"/>
    <property type="project" value="UniProtKB-KW"/>
</dbReference>
<keyword evidence="5" id="KW-1185">Reference proteome</keyword>
<dbReference type="PANTHER" id="PTHR43272:SF33">
    <property type="entry name" value="AMP-BINDING DOMAIN-CONTAINING PROTEIN-RELATED"/>
    <property type="match status" value="1"/>
</dbReference>
<sequence>MNFDVLCATLPFPRVLRRRGYEHGLSRSSIRRRRRWQAVLCNATPGPPTSPFVLTTEPAVTFAPEYTWKTYAEVDKRRRAVGSALESYFKSGKLQKGHDFKAVGMWAVSRPEWQITDLACQAYNKVGVAPYDTPGPNAADYFINHSEISLIFCTSNHIPALIDNAAACPELKLIVSFDPFDVDLKKKYVEAGSLFRRAVATKLANLHANGSTRHRLWDKIVFKKVQAVLGGQVRCITSGSVPINVAVMDFLKISFVGCEVVEGYGLTETCAFGTRTWSDDDATATGTVGGAAVFEEFKLVDVSELGYTSEDKPNPRRELCFKGDNVFSRYYKGRLKVPTAIQETPLTEGFTPSFTDEKLTAEAIDKDGWFHTGDNIIKLSQGEYVALEKLESFYSAYPVVGQIYLHGDSLRDHLIAVVVPDPASLAIIAEEQANHEFDHTAEPALAAAVKEPAVVKAVLDSMTNQVKKAGGLKGFEIVKAIHLTLDQFAVENGTLTPTLKIKRKDACAMHKEDIERLYVTPAKP</sequence>
<keyword evidence="1" id="KW-0547">Nucleotide-binding</keyword>
<dbReference type="InterPro" id="IPR042099">
    <property type="entry name" value="ANL_N_sf"/>
</dbReference>
<organism evidence="4 5">
    <name type="scientific">Tulasnella calospora MUT 4182</name>
    <dbReference type="NCBI Taxonomy" id="1051891"/>
    <lineage>
        <taxon>Eukaryota</taxon>
        <taxon>Fungi</taxon>
        <taxon>Dikarya</taxon>
        <taxon>Basidiomycota</taxon>
        <taxon>Agaricomycotina</taxon>
        <taxon>Agaricomycetes</taxon>
        <taxon>Cantharellales</taxon>
        <taxon>Tulasnellaceae</taxon>
        <taxon>Tulasnella</taxon>
    </lineage>
</organism>
<dbReference type="GO" id="GO:0005783">
    <property type="term" value="C:endoplasmic reticulum"/>
    <property type="evidence" value="ECO:0007669"/>
    <property type="project" value="TreeGrafter"/>
</dbReference>
<feature type="domain" description="AMP-dependent synthetase/ligase" evidence="3">
    <location>
        <begin position="58"/>
        <end position="183"/>
    </location>
</feature>
<evidence type="ECO:0000256" key="2">
    <source>
        <dbReference type="ARBA" id="ARBA00022840"/>
    </source>
</evidence>
<feature type="domain" description="AMP-dependent synthetase/ligase" evidence="3">
    <location>
        <begin position="224"/>
        <end position="331"/>
    </location>
</feature>
<reference evidence="4 5" key="1">
    <citation type="submission" date="2014-04" db="EMBL/GenBank/DDBJ databases">
        <authorList>
            <consortium name="DOE Joint Genome Institute"/>
            <person name="Kuo A."/>
            <person name="Girlanda M."/>
            <person name="Perotto S."/>
            <person name="Kohler A."/>
            <person name="Nagy L.G."/>
            <person name="Floudas D."/>
            <person name="Copeland A."/>
            <person name="Barry K.W."/>
            <person name="Cichocki N."/>
            <person name="Veneault-Fourrey C."/>
            <person name="LaButti K."/>
            <person name="Lindquist E.A."/>
            <person name="Lipzen A."/>
            <person name="Lundell T."/>
            <person name="Morin E."/>
            <person name="Murat C."/>
            <person name="Sun H."/>
            <person name="Tunlid A."/>
            <person name="Henrissat B."/>
            <person name="Grigoriev I.V."/>
            <person name="Hibbett D.S."/>
            <person name="Martin F."/>
            <person name="Nordberg H.P."/>
            <person name="Cantor M.N."/>
            <person name="Hua S.X."/>
        </authorList>
    </citation>
    <scope>NUCLEOTIDE SEQUENCE [LARGE SCALE GENOMIC DNA]</scope>
    <source>
        <strain evidence="4 5">MUT 4182</strain>
    </source>
</reference>
<dbReference type="OrthoDB" id="1700726at2759"/>
<dbReference type="HOGENOM" id="CLU_519909_0_0_1"/>
<keyword evidence="2" id="KW-0067">ATP-binding</keyword>
<proteinExistence type="predicted"/>
<dbReference type="AlphaFoldDB" id="A0A0C3KGX6"/>
<dbReference type="GO" id="GO:0016020">
    <property type="term" value="C:membrane"/>
    <property type="evidence" value="ECO:0007669"/>
    <property type="project" value="TreeGrafter"/>
</dbReference>
<dbReference type="EMBL" id="KN823162">
    <property type="protein sequence ID" value="KIO20763.1"/>
    <property type="molecule type" value="Genomic_DNA"/>
</dbReference>
<name>A0A0C3KGX6_9AGAM</name>
<evidence type="ECO:0000259" key="3">
    <source>
        <dbReference type="Pfam" id="PF00501"/>
    </source>
</evidence>
<dbReference type="InterPro" id="IPR000873">
    <property type="entry name" value="AMP-dep_synth/lig_dom"/>
</dbReference>
<dbReference type="Pfam" id="PF00501">
    <property type="entry name" value="AMP-binding"/>
    <property type="match status" value="2"/>
</dbReference>
<dbReference type="SUPFAM" id="SSF56801">
    <property type="entry name" value="Acetyl-CoA synthetase-like"/>
    <property type="match status" value="1"/>
</dbReference>